<evidence type="ECO:0000256" key="2">
    <source>
        <dbReference type="RuleBase" id="RU003616"/>
    </source>
</evidence>
<dbReference type="PANTHER" id="PTHR11527">
    <property type="entry name" value="HEAT-SHOCK PROTEIN 20 FAMILY MEMBER"/>
    <property type="match status" value="1"/>
</dbReference>
<evidence type="ECO:0000313" key="4">
    <source>
        <dbReference type="EMBL" id="TMQ70213.1"/>
    </source>
</evidence>
<gene>
    <name evidence="4" type="ORF">E6K81_13165</name>
</gene>
<dbReference type="CDD" id="cd06464">
    <property type="entry name" value="ACD_sHsps-like"/>
    <property type="match status" value="1"/>
</dbReference>
<evidence type="ECO:0000256" key="1">
    <source>
        <dbReference type="PROSITE-ProRule" id="PRU00285"/>
    </source>
</evidence>
<name>A0A538U2Y1_UNCEI</name>
<feature type="domain" description="SHSP" evidence="3">
    <location>
        <begin position="33"/>
        <end position="147"/>
    </location>
</feature>
<comment type="caution">
    <text evidence="4">The sequence shown here is derived from an EMBL/GenBank/DDBJ whole genome shotgun (WGS) entry which is preliminary data.</text>
</comment>
<organism evidence="4 5">
    <name type="scientific">Eiseniibacteriota bacterium</name>
    <dbReference type="NCBI Taxonomy" id="2212470"/>
    <lineage>
        <taxon>Bacteria</taxon>
        <taxon>Candidatus Eiseniibacteriota</taxon>
    </lineage>
</organism>
<proteinExistence type="inferred from homology"/>
<dbReference type="AlphaFoldDB" id="A0A538U2Y1"/>
<reference evidence="4 5" key="1">
    <citation type="journal article" date="2019" name="Nat. Microbiol.">
        <title>Mediterranean grassland soil C-N compound turnover is dependent on rainfall and depth, and is mediated by genomically divergent microorganisms.</title>
        <authorList>
            <person name="Diamond S."/>
            <person name="Andeer P.F."/>
            <person name="Li Z."/>
            <person name="Crits-Christoph A."/>
            <person name="Burstein D."/>
            <person name="Anantharaman K."/>
            <person name="Lane K.R."/>
            <person name="Thomas B.C."/>
            <person name="Pan C."/>
            <person name="Northen T.R."/>
            <person name="Banfield J.F."/>
        </authorList>
    </citation>
    <scope>NUCLEOTIDE SEQUENCE [LARGE SCALE GENOMIC DNA]</scope>
    <source>
        <strain evidence="4">WS_11</strain>
    </source>
</reference>
<protein>
    <submittedName>
        <fullName evidence="4">Hsp20/alpha crystallin family protein</fullName>
    </submittedName>
</protein>
<dbReference type="Pfam" id="PF00011">
    <property type="entry name" value="HSP20"/>
    <property type="match status" value="1"/>
</dbReference>
<dbReference type="SUPFAM" id="SSF49764">
    <property type="entry name" value="HSP20-like chaperones"/>
    <property type="match status" value="1"/>
</dbReference>
<dbReference type="EMBL" id="VBPB01000242">
    <property type="protein sequence ID" value="TMQ70213.1"/>
    <property type="molecule type" value="Genomic_DNA"/>
</dbReference>
<comment type="similarity">
    <text evidence="1 2">Belongs to the small heat shock protein (HSP20) family.</text>
</comment>
<accession>A0A538U2Y1</accession>
<dbReference type="Proteomes" id="UP000319771">
    <property type="component" value="Unassembled WGS sequence"/>
</dbReference>
<dbReference type="PROSITE" id="PS01031">
    <property type="entry name" value="SHSP"/>
    <property type="match status" value="1"/>
</dbReference>
<dbReference type="InterPro" id="IPR008978">
    <property type="entry name" value="HSP20-like_chaperone"/>
</dbReference>
<dbReference type="InterPro" id="IPR031107">
    <property type="entry name" value="Small_HSP"/>
</dbReference>
<evidence type="ECO:0000313" key="5">
    <source>
        <dbReference type="Proteomes" id="UP000319771"/>
    </source>
</evidence>
<sequence length="147" mass="16726">MPRTPSDPLENLQREIERLFHDLAYRRHPMAHFAEQPWLPPADLVITGDSARVILELAGVPRENVRVRLRGRALEVSGRRVPPQEPAGAHYHRAEIYFGEFSRVVELPWEADGESVKATYHDGMLEIRLKANPAPSPTDVPVREIKP</sequence>
<evidence type="ECO:0000259" key="3">
    <source>
        <dbReference type="PROSITE" id="PS01031"/>
    </source>
</evidence>
<dbReference type="InterPro" id="IPR002068">
    <property type="entry name" value="A-crystallin/Hsp20_dom"/>
</dbReference>
<dbReference type="Gene3D" id="2.60.40.790">
    <property type="match status" value="1"/>
</dbReference>